<dbReference type="InterPro" id="IPR012854">
    <property type="entry name" value="Cu_amine_oxidase-like_N"/>
</dbReference>
<dbReference type="Pfam" id="PF07833">
    <property type="entry name" value="Cu_amine_oxidN1"/>
    <property type="match status" value="1"/>
</dbReference>
<accession>A0A926KPN4</accession>
<evidence type="ECO:0000256" key="1">
    <source>
        <dbReference type="SAM" id="SignalP"/>
    </source>
</evidence>
<evidence type="ECO:0000313" key="3">
    <source>
        <dbReference type="EMBL" id="MBD0379835.1"/>
    </source>
</evidence>
<organism evidence="3 4">
    <name type="scientific">Paenibacillus sedimenti</name>
    <dbReference type="NCBI Taxonomy" id="2770274"/>
    <lineage>
        <taxon>Bacteria</taxon>
        <taxon>Bacillati</taxon>
        <taxon>Bacillota</taxon>
        <taxon>Bacilli</taxon>
        <taxon>Bacillales</taxon>
        <taxon>Paenibacillaceae</taxon>
        <taxon>Paenibacillus</taxon>
    </lineage>
</organism>
<sequence length="698" mass="78477">MRSVNGIRRILLMSLLAVAYGSMSLGTGTSAQAQTEPEKSKPTVLIQLENEQRLQAPIRTVVSTSPQTYRITFPEAMEHDSVTKTLIGQSTLQQENAPELSMQFNWTNDKELTVEVTAITKNEAPYRIGEYQLDVNNARTLSGRELNQQPVFHAIIQSPYQLWRYSADGKNRELLAAADELYSFSKLDKEDRYFLGIRPVEYCECDAELGKLYAILDAEEKKLLRYPVDLQTTYRGIGDFVVDRRGFFYSKPSSGLEIPHSDTAQAVHVDGYVHGASLSKDRKQIFMAIGEEDQEDNISIMIYNLDRNTSKVLAEKQYGSPPVDQGFGSRMPVQFVDDGEFVYFVLNDKDPYRELRYAYSWEENRIEAWRPPVDETSWSGFLATDDNAFRYYYNAGLYQGDKPSAGVDVISSAGAWLSGTHQMAYIEYDYSNMDNRQYTNTINLVDADTLKQTTIHQGLYADSQLMGSSRDGKWLYVNARAPLPGAPLAESRFGQGEGKLNGKIPLDSSSIAIYIDNRKRMLEHLIHIDQTLYVPLREVLEAVGWTIAWDAGRQKIVVRSTDGQTAELVLNDANAVFNSSVANLPSPPILVDGTTYLPAGALRMLGFRLDWDDSKYVLFLQSIPSKGGITNGKGQRYEGDLKQAIPSGFGMLFNAKGQLLYEGQFEAGQYHGRGKLYDEEGRLVYDGMFEHGTRVSDN</sequence>
<dbReference type="SUPFAM" id="SSF82185">
    <property type="entry name" value="Histone H3 K4-specific methyltransferase SET7/9 N-terminal domain"/>
    <property type="match status" value="1"/>
</dbReference>
<keyword evidence="4" id="KW-1185">Reference proteome</keyword>
<dbReference type="Proteomes" id="UP000650466">
    <property type="component" value="Unassembled WGS sequence"/>
</dbReference>
<protein>
    <recommendedName>
        <fullName evidence="2">Copper amine oxidase-like N-terminal domain-containing protein</fullName>
    </recommendedName>
</protein>
<comment type="caution">
    <text evidence="3">The sequence shown here is derived from an EMBL/GenBank/DDBJ whole genome shotgun (WGS) entry which is preliminary data.</text>
</comment>
<dbReference type="SUPFAM" id="SSF55383">
    <property type="entry name" value="Copper amine oxidase, domain N"/>
    <property type="match status" value="1"/>
</dbReference>
<dbReference type="RefSeq" id="WP_188173621.1">
    <property type="nucleotide sequence ID" value="NZ_JACVVD010000002.1"/>
</dbReference>
<name>A0A926KPN4_9BACL</name>
<dbReference type="Gene3D" id="2.20.110.10">
    <property type="entry name" value="Histone H3 K4-specific methyltransferase SET7/9 N-terminal domain"/>
    <property type="match status" value="1"/>
</dbReference>
<evidence type="ECO:0000259" key="2">
    <source>
        <dbReference type="Pfam" id="PF07833"/>
    </source>
</evidence>
<keyword evidence="1" id="KW-0732">Signal</keyword>
<dbReference type="SUPFAM" id="SSF82171">
    <property type="entry name" value="DPP6 N-terminal domain-like"/>
    <property type="match status" value="1"/>
</dbReference>
<dbReference type="AlphaFoldDB" id="A0A926KPN4"/>
<dbReference type="InterPro" id="IPR036582">
    <property type="entry name" value="Mao_N_sf"/>
</dbReference>
<proteinExistence type="predicted"/>
<feature type="domain" description="Copper amine oxidase-like N-terminal" evidence="2">
    <location>
        <begin position="526"/>
        <end position="618"/>
    </location>
</feature>
<dbReference type="Gene3D" id="3.30.457.10">
    <property type="entry name" value="Copper amine oxidase-like, N-terminal domain"/>
    <property type="match status" value="1"/>
</dbReference>
<reference evidence="3" key="1">
    <citation type="submission" date="2020-09" db="EMBL/GenBank/DDBJ databases">
        <title>Draft Genome Sequence of Paenibacillus sp. WST5.</title>
        <authorList>
            <person name="Bao Z."/>
        </authorList>
    </citation>
    <scope>NUCLEOTIDE SEQUENCE</scope>
    <source>
        <strain evidence="3">WST5</strain>
    </source>
</reference>
<gene>
    <name evidence="3" type="ORF">ICC18_06900</name>
</gene>
<dbReference type="EMBL" id="JACVVD010000002">
    <property type="protein sequence ID" value="MBD0379835.1"/>
    <property type="molecule type" value="Genomic_DNA"/>
</dbReference>
<feature type="signal peptide" evidence="1">
    <location>
        <begin position="1"/>
        <end position="33"/>
    </location>
</feature>
<feature type="chain" id="PRO_5036766168" description="Copper amine oxidase-like N-terminal domain-containing protein" evidence="1">
    <location>
        <begin position="34"/>
        <end position="698"/>
    </location>
</feature>
<evidence type="ECO:0000313" key="4">
    <source>
        <dbReference type="Proteomes" id="UP000650466"/>
    </source>
</evidence>